<keyword evidence="3" id="KW-1185">Reference proteome</keyword>
<gene>
    <name evidence="2" type="ORF">H1B27_37395</name>
</gene>
<reference evidence="2 3" key="1">
    <citation type="submission" date="2020-07" db="EMBL/GenBank/DDBJ databases">
        <title>Bradyrhizobium diversity isolated from nodules of indigenous legumes of Western Australia.</title>
        <authorList>
            <person name="Klepa M.S."/>
        </authorList>
    </citation>
    <scope>NUCLEOTIDE SEQUENCE [LARGE SCALE GENOMIC DNA]</scope>
    <source>
        <strain evidence="2 3">CNPSo 4019</strain>
    </source>
</reference>
<evidence type="ECO:0000313" key="3">
    <source>
        <dbReference type="Proteomes" id="UP001194539"/>
    </source>
</evidence>
<evidence type="ECO:0000313" key="2">
    <source>
        <dbReference type="EMBL" id="MBH5391896.1"/>
    </source>
</evidence>
<accession>A0ABS0PF71</accession>
<keyword evidence="1" id="KW-1133">Transmembrane helix</keyword>
<dbReference type="Proteomes" id="UP001194539">
    <property type="component" value="Unassembled WGS sequence"/>
</dbReference>
<organism evidence="2 3">
    <name type="scientific">Bradyrhizobium diversitatis</name>
    <dbReference type="NCBI Taxonomy" id="2755406"/>
    <lineage>
        <taxon>Bacteria</taxon>
        <taxon>Pseudomonadati</taxon>
        <taxon>Pseudomonadota</taxon>
        <taxon>Alphaproteobacteria</taxon>
        <taxon>Hyphomicrobiales</taxon>
        <taxon>Nitrobacteraceae</taxon>
        <taxon>Bradyrhizobium</taxon>
    </lineage>
</organism>
<name>A0ABS0PF71_9BRAD</name>
<evidence type="ECO:0000256" key="1">
    <source>
        <dbReference type="SAM" id="Phobius"/>
    </source>
</evidence>
<evidence type="ECO:0008006" key="4">
    <source>
        <dbReference type="Google" id="ProtNLM"/>
    </source>
</evidence>
<feature type="transmembrane region" description="Helical" evidence="1">
    <location>
        <begin position="109"/>
        <end position="127"/>
    </location>
</feature>
<sequence>MLIIALVLNMLGIGLFCWLGLTLAVYALPCFVALSAGFAAAHSGASIASATLVAILAGAVTVLIGQTALIRARSSFVRVVIAAAFTVPAAVAGYHLAHGLSQIAMPSSLWQGIFSWTGAFAIAGMAWRRITSFAEPLASGEPLSEEHQ</sequence>
<keyword evidence="1" id="KW-0472">Membrane</keyword>
<dbReference type="RefSeq" id="WP_197969481.1">
    <property type="nucleotide sequence ID" value="NZ_JACEGD010000062.1"/>
</dbReference>
<protein>
    <recommendedName>
        <fullName evidence="4">DUF4175 domain-containing protein</fullName>
    </recommendedName>
</protein>
<comment type="caution">
    <text evidence="2">The sequence shown here is derived from an EMBL/GenBank/DDBJ whole genome shotgun (WGS) entry which is preliminary data.</text>
</comment>
<feature type="transmembrane region" description="Helical" evidence="1">
    <location>
        <begin position="76"/>
        <end position="97"/>
    </location>
</feature>
<feature type="transmembrane region" description="Helical" evidence="1">
    <location>
        <begin position="43"/>
        <end position="64"/>
    </location>
</feature>
<proteinExistence type="predicted"/>
<keyword evidence="1" id="KW-0812">Transmembrane</keyword>
<dbReference type="EMBL" id="JACEGD010000062">
    <property type="protein sequence ID" value="MBH5391896.1"/>
    <property type="molecule type" value="Genomic_DNA"/>
</dbReference>